<keyword evidence="11" id="KW-0547">Nucleotide-binding</keyword>
<evidence type="ECO:0000256" key="2">
    <source>
        <dbReference type="ARBA" id="ARBA00004236"/>
    </source>
</evidence>
<dbReference type="PANTHER" id="PTHR45453">
    <property type="entry name" value="PHOSPHATE REGULON SENSOR PROTEIN PHOR"/>
    <property type="match status" value="1"/>
</dbReference>
<dbReference type="PANTHER" id="PTHR45453:SF1">
    <property type="entry name" value="PHOSPHATE REGULON SENSOR PROTEIN PHOR"/>
    <property type="match status" value="1"/>
</dbReference>
<sequence length="372" mass="40646">MDGVDVMWIVLAFAAGTGFGALLLRRRHKQEVIARTLVPHRTREVLSAMQSGAVIVRRDRRAAFANAAAAALAVARLDGKLQPEVADLAEEAWERGEPVEREVEIRRGVLGAITHVHVRVTPLGDELALAVANDNTEMRAAEQTRREFATNVSHELKTPVGALSLLAETIEEGADDPDMVREFARKIRKESRRLTKLIQEIIEISRLQGEESVRDHKPVDLLAVVQESIDGAALTADQRRIEVSSAVTADPVVMGDHDLLVMAVRNLVDNAIAYSEEGGKVTVSLAEEDGVASVAVIDRGIGIDLKDQERIFERFYRTDPARSRSTGGTGLGLSIVKHIALRHAGTVEVWSQPSVGSTFTLRLQTQEEGTVE</sequence>
<keyword evidence="9" id="KW-0472">Membrane</keyword>
<keyword evidence="11" id="KW-0067">ATP-binding</keyword>
<comment type="subcellular location">
    <subcellularLocation>
        <location evidence="2">Cell membrane</location>
    </subcellularLocation>
</comment>
<dbReference type="EC" id="2.7.13.3" evidence="3"/>
<keyword evidence="9" id="KW-1133">Transmembrane helix</keyword>
<evidence type="ECO:0000256" key="4">
    <source>
        <dbReference type="ARBA" id="ARBA00022553"/>
    </source>
</evidence>
<keyword evidence="4" id="KW-0597">Phosphoprotein</keyword>
<dbReference type="InterPro" id="IPR003594">
    <property type="entry name" value="HATPase_dom"/>
</dbReference>
<keyword evidence="12" id="KW-1185">Reference proteome</keyword>
<keyword evidence="6" id="KW-0418">Kinase</keyword>
<evidence type="ECO:0000256" key="8">
    <source>
        <dbReference type="ARBA" id="ARBA00039401"/>
    </source>
</evidence>
<dbReference type="PRINTS" id="PR00344">
    <property type="entry name" value="BCTRLSENSOR"/>
</dbReference>
<accession>A0ABT8FYJ0</accession>
<dbReference type="InterPro" id="IPR003661">
    <property type="entry name" value="HisK_dim/P_dom"/>
</dbReference>
<comment type="catalytic activity">
    <reaction evidence="1">
        <text>ATP + protein L-histidine = ADP + protein N-phospho-L-histidine.</text>
        <dbReference type="EC" id="2.7.13.3"/>
    </reaction>
</comment>
<dbReference type="CDD" id="cd00082">
    <property type="entry name" value="HisKA"/>
    <property type="match status" value="1"/>
</dbReference>
<dbReference type="RefSeq" id="WP_301126188.1">
    <property type="nucleotide sequence ID" value="NZ_JAUHPV010000002.1"/>
</dbReference>
<evidence type="ECO:0000259" key="10">
    <source>
        <dbReference type="PROSITE" id="PS50109"/>
    </source>
</evidence>
<dbReference type="Pfam" id="PF02518">
    <property type="entry name" value="HATPase_c"/>
    <property type="match status" value="1"/>
</dbReference>
<keyword evidence="5" id="KW-0808">Transferase</keyword>
<evidence type="ECO:0000256" key="9">
    <source>
        <dbReference type="SAM" id="Phobius"/>
    </source>
</evidence>
<evidence type="ECO:0000256" key="1">
    <source>
        <dbReference type="ARBA" id="ARBA00000085"/>
    </source>
</evidence>
<protein>
    <recommendedName>
        <fullName evidence="8">Sensor-like histidine kinase SenX3</fullName>
        <ecNumber evidence="3">2.7.13.3</ecNumber>
    </recommendedName>
</protein>
<feature type="domain" description="Histidine kinase" evidence="10">
    <location>
        <begin position="151"/>
        <end position="367"/>
    </location>
</feature>
<organism evidence="11 12">
    <name type="scientific">Demequina zhanjiangensis</name>
    <dbReference type="NCBI Taxonomy" id="3051659"/>
    <lineage>
        <taxon>Bacteria</taxon>
        <taxon>Bacillati</taxon>
        <taxon>Actinomycetota</taxon>
        <taxon>Actinomycetes</taxon>
        <taxon>Micrococcales</taxon>
        <taxon>Demequinaceae</taxon>
        <taxon>Demequina</taxon>
    </lineage>
</organism>
<dbReference type="PROSITE" id="PS50109">
    <property type="entry name" value="HIS_KIN"/>
    <property type="match status" value="1"/>
</dbReference>
<dbReference type="Pfam" id="PF00512">
    <property type="entry name" value="HisKA"/>
    <property type="match status" value="1"/>
</dbReference>
<dbReference type="InterPro" id="IPR036097">
    <property type="entry name" value="HisK_dim/P_sf"/>
</dbReference>
<dbReference type="InterPro" id="IPR004358">
    <property type="entry name" value="Sig_transdc_His_kin-like_C"/>
</dbReference>
<keyword evidence="7" id="KW-0902">Two-component regulatory system</keyword>
<dbReference type="SMART" id="SM00387">
    <property type="entry name" value="HATPase_c"/>
    <property type="match status" value="1"/>
</dbReference>
<proteinExistence type="predicted"/>
<dbReference type="EMBL" id="JAUHPV010000002">
    <property type="protein sequence ID" value="MDN4471974.1"/>
    <property type="molecule type" value="Genomic_DNA"/>
</dbReference>
<keyword evidence="9" id="KW-0812">Transmembrane</keyword>
<dbReference type="CDD" id="cd00075">
    <property type="entry name" value="HATPase"/>
    <property type="match status" value="1"/>
</dbReference>
<dbReference type="InterPro" id="IPR005467">
    <property type="entry name" value="His_kinase_dom"/>
</dbReference>
<evidence type="ECO:0000313" key="11">
    <source>
        <dbReference type="EMBL" id="MDN4471974.1"/>
    </source>
</evidence>
<feature type="transmembrane region" description="Helical" evidence="9">
    <location>
        <begin position="6"/>
        <end position="24"/>
    </location>
</feature>
<gene>
    <name evidence="11" type="ORF">QQX04_03085</name>
</gene>
<dbReference type="InterPro" id="IPR050351">
    <property type="entry name" value="BphY/WalK/GraS-like"/>
</dbReference>
<evidence type="ECO:0000256" key="3">
    <source>
        <dbReference type="ARBA" id="ARBA00012438"/>
    </source>
</evidence>
<evidence type="ECO:0000313" key="12">
    <source>
        <dbReference type="Proteomes" id="UP001172738"/>
    </source>
</evidence>
<evidence type="ECO:0000256" key="6">
    <source>
        <dbReference type="ARBA" id="ARBA00022777"/>
    </source>
</evidence>
<dbReference type="GO" id="GO:0005524">
    <property type="term" value="F:ATP binding"/>
    <property type="evidence" value="ECO:0007669"/>
    <property type="project" value="UniProtKB-KW"/>
</dbReference>
<dbReference type="SUPFAM" id="SSF47384">
    <property type="entry name" value="Homodimeric domain of signal transducing histidine kinase"/>
    <property type="match status" value="1"/>
</dbReference>
<dbReference type="Gene3D" id="1.10.287.130">
    <property type="match status" value="1"/>
</dbReference>
<evidence type="ECO:0000256" key="7">
    <source>
        <dbReference type="ARBA" id="ARBA00023012"/>
    </source>
</evidence>
<comment type="caution">
    <text evidence="11">The sequence shown here is derived from an EMBL/GenBank/DDBJ whole genome shotgun (WGS) entry which is preliminary data.</text>
</comment>
<dbReference type="SMART" id="SM00388">
    <property type="entry name" value="HisKA"/>
    <property type="match status" value="1"/>
</dbReference>
<dbReference type="Gene3D" id="3.30.565.10">
    <property type="entry name" value="Histidine kinase-like ATPase, C-terminal domain"/>
    <property type="match status" value="1"/>
</dbReference>
<name>A0ABT8FYJ0_9MICO</name>
<dbReference type="Proteomes" id="UP001172738">
    <property type="component" value="Unassembled WGS sequence"/>
</dbReference>
<dbReference type="InterPro" id="IPR036890">
    <property type="entry name" value="HATPase_C_sf"/>
</dbReference>
<reference evidence="11" key="1">
    <citation type="submission" date="2023-06" db="EMBL/GenBank/DDBJ databases">
        <title>SYSU T00b26.</title>
        <authorList>
            <person name="Gao L."/>
            <person name="Fang B.-Z."/>
            <person name="Li W.-J."/>
        </authorList>
    </citation>
    <scope>NUCLEOTIDE SEQUENCE</scope>
    <source>
        <strain evidence="11">SYSU T00b26</strain>
    </source>
</reference>
<dbReference type="SUPFAM" id="SSF55874">
    <property type="entry name" value="ATPase domain of HSP90 chaperone/DNA topoisomerase II/histidine kinase"/>
    <property type="match status" value="1"/>
</dbReference>
<evidence type="ECO:0000256" key="5">
    <source>
        <dbReference type="ARBA" id="ARBA00022679"/>
    </source>
</evidence>